<comment type="subunit">
    <text evidence="3">Forms a 24-polypeptide structural core with octahedral symmetry.</text>
</comment>
<evidence type="ECO:0000313" key="12">
    <source>
        <dbReference type="Proteomes" id="UP000317355"/>
    </source>
</evidence>
<reference evidence="11 12" key="1">
    <citation type="submission" date="2019-07" db="EMBL/GenBank/DDBJ databases">
        <title>The pathways for chlorine oxyanion respiration interact through the shared metabolite chlorate.</title>
        <authorList>
            <person name="Barnum T.P."/>
            <person name="Cheng Y."/>
            <person name="Hill K.A."/>
            <person name="Lucas L.N."/>
            <person name="Carlson H.K."/>
            <person name="Coates J.D."/>
        </authorList>
    </citation>
    <scope>NUCLEOTIDE SEQUENCE [LARGE SCALE GENOMIC DNA]</scope>
    <source>
        <strain evidence="11">BK-3</strain>
    </source>
</reference>
<dbReference type="InterPro" id="IPR036625">
    <property type="entry name" value="E3-bd_dom_sf"/>
</dbReference>
<dbReference type="InterPro" id="IPR000089">
    <property type="entry name" value="Biotin_lipoyl"/>
</dbReference>
<keyword evidence="4 7" id="KW-0808">Transferase</keyword>
<sequence>MVQMVDILVPEGEQQGTAHVLANWLKMPGELVSINAPLVDIETDKVMVEVAAPASGILKDIFKKPGENVTPGTLLGRIELTESGDTLCNTEQSQPASNPIHSDSHTDTTDHALLSPAVRRLVKKHPVDLNRIEGTGKRGRVTKQDILNYLKQAPASPAETKQHATTIEASQKKETRQSTSSTHIPHDNMRRRISAHMTESLLHTAPHVTSIFEADLSAITWHRKQNKASFEQQGIHLTFTAYFVFAAVQALQLVPQINSRFHEESLEIFSDMNIGVGTALDDKGLIVPVLHQAQNKNLLGIASELQQLTEKARSGKLSPAEIQGGTFTLSNHGVSGSLVATPIIINQPQSAILGIGKMQKRVIVKEVDGVDTIQIRPMAYVTLTIDHRALDAYQTNRFLTLFVEVIEEWK</sequence>
<name>A0A558CEG9_9GAMM</name>
<dbReference type="Pfam" id="PF00364">
    <property type="entry name" value="Biotin_lipoyl"/>
    <property type="match status" value="1"/>
</dbReference>
<dbReference type="Pfam" id="PF00198">
    <property type="entry name" value="2-oxoacid_dh"/>
    <property type="match status" value="1"/>
</dbReference>
<evidence type="ECO:0000256" key="6">
    <source>
        <dbReference type="ARBA" id="ARBA00023315"/>
    </source>
</evidence>
<dbReference type="EC" id="2.3.1.-" evidence="7"/>
<evidence type="ECO:0000259" key="10">
    <source>
        <dbReference type="PROSITE" id="PS51826"/>
    </source>
</evidence>
<dbReference type="SUPFAM" id="SSF52777">
    <property type="entry name" value="CoA-dependent acyltransferases"/>
    <property type="match status" value="1"/>
</dbReference>
<dbReference type="PROSITE" id="PS51826">
    <property type="entry name" value="PSBD"/>
    <property type="match status" value="1"/>
</dbReference>
<dbReference type="InterPro" id="IPR050743">
    <property type="entry name" value="2-oxoacid_DH_E2_comp"/>
</dbReference>
<dbReference type="InterPro" id="IPR001078">
    <property type="entry name" value="2-oxoacid_DH_actylTfrase"/>
</dbReference>
<evidence type="ECO:0000259" key="9">
    <source>
        <dbReference type="PROSITE" id="PS50968"/>
    </source>
</evidence>
<evidence type="ECO:0000256" key="2">
    <source>
        <dbReference type="ARBA" id="ARBA00007317"/>
    </source>
</evidence>
<evidence type="ECO:0000256" key="4">
    <source>
        <dbReference type="ARBA" id="ARBA00022679"/>
    </source>
</evidence>
<evidence type="ECO:0000256" key="8">
    <source>
        <dbReference type="SAM" id="MobiDB-lite"/>
    </source>
</evidence>
<feature type="region of interest" description="Disordered" evidence="8">
    <location>
        <begin position="87"/>
        <end position="109"/>
    </location>
</feature>
<accession>A0A558CEG9</accession>
<dbReference type="InterPro" id="IPR023213">
    <property type="entry name" value="CAT-like_dom_sf"/>
</dbReference>
<comment type="similarity">
    <text evidence="2 7">Belongs to the 2-oxoacid dehydrogenase family.</text>
</comment>
<dbReference type="Gene3D" id="2.40.50.100">
    <property type="match status" value="1"/>
</dbReference>
<dbReference type="InterPro" id="IPR004167">
    <property type="entry name" value="PSBD"/>
</dbReference>
<feature type="domain" description="Peripheral subunit-binding (PSBD)" evidence="10">
    <location>
        <begin position="113"/>
        <end position="150"/>
    </location>
</feature>
<dbReference type="PANTHER" id="PTHR43178">
    <property type="entry name" value="DIHYDROLIPOAMIDE ACETYLTRANSFERASE COMPONENT OF PYRUVATE DEHYDROGENASE COMPLEX"/>
    <property type="match status" value="1"/>
</dbReference>
<feature type="compositionally biased region" description="Polar residues" evidence="8">
    <location>
        <begin position="87"/>
        <end position="101"/>
    </location>
</feature>
<proteinExistence type="inferred from homology"/>
<organism evidence="11 12">
    <name type="scientific">Sedimenticola thiotaurini</name>
    <dbReference type="NCBI Taxonomy" id="1543721"/>
    <lineage>
        <taxon>Bacteria</taxon>
        <taxon>Pseudomonadati</taxon>
        <taxon>Pseudomonadota</taxon>
        <taxon>Gammaproteobacteria</taxon>
        <taxon>Chromatiales</taxon>
        <taxon>Sedimenticolaceae</taxon>
        <taxon>Sedimenticola</taxon>
    </lineage>
</organism>
<feature type="domain" description="Lipoyl-binding" evidence="9">
    <location>
        <begin position="4"/>
        <end position="79"/>
    </location>
</feature>
<protein>
    <recommendedName>
        <fullName evidence="7">Dihydrolipoamide acetyltransferase component of pyruvate dehydrogenase complex</fullName>
        <ecNumber evidence="7">2.3.1.-</ecNumber>
    </recommendedName>
</protein>
<dbReference type="Gene3D" id="3.30.559.10">
    <property type="entry name" value="Chloramphenicol acetyltransferase-like domain"/>
    <property type="match status" value="1"/>
</dbReference>
<dbReference type="InterPro" id="IPR011053">
    <property type="entry name" value="Single_hybrid_motif"/>
</dbReference>
<dbReference type="AlphaFoldDB" id="A0A558CEG9"/>
<keyword evidence="5 7" id="KW-0450">Lipoyl</keyword>
<dbReference type="GO" id="GO:0016407">
    <property type="term" value="F:acetyltransferase activity"/>
    <property type="evidence" value="ECO:0007669"/>
    <property type="project" value="TreeGrafter"/>
</dbReference>
<evidence type="ECO:0000256" key="7">
    <source>
        <dbReference type="RuleBase" id="RU003423"/>
    </source>
</evidence>
<dbReference type="PANTHER" id="PTHR43178:SF5">
    <property type="entry name" value="LIPOAMIDE ACYLTRANSFERASE COMPONENT OF BRANCHED-CHAIN ALPHA-KETO ACID DEHYDROGENASE COMPLEX, MITOCHONDRIAL"/>
    <property type="match status" value="1"/>
</dbReference>
<dbReference type="SUPFAM" id="SSF47005">
    <property type="entry name" value="Peripheral subunit-binding domain of 2-oxo acid dehydrogenase complex"/>
    <property type="match status" value="1"/>
</dbReference>
<keyword evidence="6 7" id="KW-0012">Acyltransferase</keyword>
<evidence type="ECO:0000256" key="3">
    <source>
        <dbReference type="ARBA" id="ARBA00011484"/>
    </source>
</evidence>
<dbReference type="GO" id="GO:0031405">
    <property type="term" value="F:lipoic acid binding"/>
    <property type="evidence" value="ECO:0007669"/>
    <property type="project" value="TreeGrafter"/>
</dbReference>
<dbReference type="EMBL" id="VMRY01000157">
    <property type="protein sequence ID" value="TVT47143.1"/>
    <property type="molecule type" value="Genomic_DNA"/>
</dbReference>
<dbReference type="Gene3D" id="4.10.320.10">
    <property type="entry name" value="E3-binding domain"/>
    <property type="match status" value="1"/>
</dbReference>
<dbReference type="GO" id="GO:0005737">
    <property type="term" value="C:cytoplasm"/>
    <property type="evidence" value="ECO:0007669"/>
    <property type="project" value="TreeGrafter"/>
</dbReference>
<dbReference type="Proteomes" id="UP000317355">
    <property type="component" value="Unassembled WGS sequence"/>
</dbReference>
<gene>
    <name evidence="11" type="ORF">FHK82_18165</name>
</gene>
<evidence type="ECO:0000256" key="5">
    <source>
        <dbReference type="ARBA" id="ARBA00022823"/>
    </source>
</evidence>
<comment type="cofactor">
    <cofactor evidence="1 7">
        <name>(R)-lipoate</name>
        <dbReference type="ChEBI" id="CHEBI:83088"/>
    </cofactor>
</comment>
<comment type="caution">
    <text evidence="11">The sequence shown here is derived from an EMBL/GenBank/DDBJ whole genome shotgun (WGS) entry which is preliminary data.</text>
</comment>
<dbReference type="CDD" id="cd06849">
    <property type="entry name" value="lipoyl_domain"/>
    <property type="match status" value="1"/>
</dbReference>
<dbReference type="PROSITE" id="PS50968">
    <property type="entry name" value="BIOTINYL_LIPOYL"/>
    <property type="match status" value="1"/>
</dbReference>
<dbReference type="Pfam" id="PF02817">
    <property type="entry name" value="E3_binding"/>
    <property type="match status" value="1"/>
</dbReference>
<evidence type="ECO:0000313" key="11">
    <source>
        <dbReference type="EMBL" id="TVT47143.1"/>
    </source>
</evidence>
<evidence type="ECO:0000256" key="1">
    <source>
        <dbReference type="ARBA" id="ARBA00001938"/>
    </source>
</evidence>
<dbReference type="SUPFAM" id="SSF51230">
    <property type="entry name" value="Single hybrid motif"/>
    <property type="match status" value="1"/>
</dbReference>